<proteinExistence type="predicted"/>
<dbReference type="PANTHER" id="PTHR23112:SF0">
    <property type="entry name" value="TRANSMEMBRANE PROTEIN 116"/>
    <property type="match status" value="1"/>
</dbReference>
<keyword evidence="8" id="KW-1185">Reference proteome</keyword>
<protein>
    <submittedName>
        <fullName evidence="7">Uncharacterized protein</fullName>
    </submittedName>
</protein>
<accession>A0A9W8DS70</accession>
<dbReference type="AlphaFoldDB" id="A0A9W8DS70"/>
<dbReference type="Gene3D" id="1.20.1070.10">
    <property type="entry name" value="Rhodopsin 7-helix transmembrane proteins"/>
    <property type="match status" value="1"/>
</dbReference>
<feature type="transmembrane region" description="Helical" evidence="6">
    <location>
        <begin position="289"/>
        <end position="315"/>
    </location>
</feature>
<feature type="transmembrane region" description="Helical" evidence="6">
    <location>
        <begin position="51"/>
        <end position="71"/>
    </location>
</feature>
<dbReference type="PANTHER" id="PTHR23112">
    <property type="entry name" value="G PROTEIN-COUPLED RECEPTOR 157-RELATED"/>
    <property type="match status" value="1"/>
</dbReference>
<dbReference type="OrthoDB" id="3251871at2759"/>
<dbReference type="GO" id="GO:0007189">
    <property type="term" value="P:adenylate cyclase-activating G protein-coupled receptor signaling pathway"/>
    <property type="evidence" value="ECO:0007669"/>
    <property type="project" value="TreeGrafter"/>
</dbReference>
<keyword evidence="3 6" id="KW-1133">Transmembrane helix</keyword>
<feature type="transmembrane region" description="Helical" evidence="6">
    <location>
        <begin position="261"/>
        <end position="283"/>
    </location>
</feature>
<feature type="transmembrane region" description="Helical" evidence="6">
    <location>
        <begin position="83"/>
        <end position="106"/>
    </location>
</feature>
<feature type="transmembrane region" description="Helical" evidence="6">
    <location>
        <begin position="171"/>
        <end position="196"/>
    </location>
</feature>
<evidence type="ECO:0000313" key="7">
    <source>
        <dbReference type="EMBL" id="KAJ1916132.1"/>
    </source>
</evidence>
<dbReference type="GO" id="GO:0005886">
    <property type="term" value="C:plasma membrane"/>
    <property type="evidence" value="ECO:0007669"/>
    <property type="project" value="TreeGrafter"/>
</dbReference>
<evidence type="ECO:0000256" key="1">
    <source>
        <dbReference type="ARBA" id="ARBA00004141"/>
    </source>
</evidence>
<keyword evidence="4 6" id="KW-0472">Membrane</keyword>
<comment type="subcellular location">
    <subcellularLocation>
        <location evidence="1">Membrane</location>
        <topology evidence="1">Multi-pass membrane protein</topology>
    </subcellularLocation>
</comment>
<organism evidence="7 8">
    <name type="scientific">Tieghemiomyces parasiticus</name>
    <dbReference type="NCBI Taxonomy" id="78921"/>
    <lineage>
        <taxon>Eukaryota</taxon>
        <taxon>Fungi</taxon>
        <taxon>Fungi incertae sedis</taxon>
        <taxon>Zoopagomycota</taxon>
        <taxon>Kickxellomycotina</taxon>
        <taxon>Dimargaritomycetes</taxon>
        <taxon>Dimargaritales</taxon>
        <taxon>Dimargaritaceae</taxon>
        <taxon>Tieghemiomyces</taxon>
    </lineage>
</organism>
<evidence type="ECO:0000256" key="4">
    <source>
        <dbReference type="ARBA" id="ARBA00023136"/>
    </source>
</evidence>
<comment type="caution">
    <text evidence="7">The sequence shown here is derived from an EMBL/GenBank/DDBJ whole genome shotgun (WGS) entry which is preliminary data.</text>
</comment>
<name>A0A9W8DS70_9FUNG</name>
<evidence type="ECO:0000256" key="5">
    <source>
        <dbReference type="SAM" id="MobiDB-lite"/>
    </source>
</evidence>
<dbReference type="EMBL" id="JANBPT010000596">
    <property type="protein sequence ID" value="KAJ1916132.1"/>
    <property type="molecule type" value="Genomic_DNA"/>
</dbReference>
<dbReference type="GO" id="GO:0004930">
    <property type="term" value="F:G protein-coupled receptor activity"/>
    <property type="evidence" value="ECO:0007669"/>
    <property type="project" value="TreeGrafter"/>
</dbReference>
<evidence type="ECO:0000256" key="2">
    <source>
        <dbReference type="ARBA" id="ARBA00022692"/>
    </source>
</evidence>
<sequence>MADQQDFVQTYELTTLVVSAVSVACGLAVVALVLLLYRYKPMLRNVPSIHLSLYIGLADALYRLSALFATYTPFMELTADSQAWLRICFWVVNFSPIWFIFLTMMISTDLQLTFLHPNIDREPLQKYYLPVATAVPFIISLPSLCVPHIKWFDNPSRFAYSFGTALNNDMFTIFCYDFWIVLGIVHSIVIVVLVVLKLVRGIHYIETVHLQPYHDHSSTATFPTTTLESTGTQDQHCHASHRIAARPAELLRKLRQSAIRIVMYPLVPLISQTLQVVSLHMSLSQNHSLHLLATILVSSQGILNFIVFLVNPAVVETYQQWRAQRRPKPTDSFLEIQPNPPPSKGAGALSGISLNTF</sequence>
<evidence type="ECO:0000256" key="3">
    <source>
        <dbReference type="ARBA" id="ARBA00022989"/>
    </source>
</evidence>
<evidence type="ECO:0000256" key="6">
    <source>
        <dbReference type="SAM" id="Phobius"/>
    </source>
</evidence>
<evidence type="ECO:0000313" key="8">
    <source>
        <dbReference type="Proteomes" id="UP001150569"/>
    </source>
</evidence>
<gene>
    <name evidence="7" type="ORF">IWQ60_008201</name>
</gene>
<dbReference type="Proteomes" id="UP001150569">
    <property type="component" value="Unassembled WGS sequence"/>
</dbReference>
<reference evidence="7" key="1">
    <citation type="submission" date="2022-07" db="EMBL/GenBank/DDBJ databases">
        <title>Phylogenomic reconstructions and comparative analyses of Kickxellomycotina fungi.</title>
        <authorList>
            <person name="Reynolds N.K."/>
            <person name="Stajich J.E."/>
            <person name="Barry K."/>
            <person name="Grigoriev I.V."/>
            <person name="Crous P."/>
            <person name="Smith M.E."/>
        </authorList>
    </citation>
    <scope>NUCLEOTIDE SEQUENCE</scope>
    <source>
        <strain evidence="7">RSA 861</strain>
    </source>
</reference>
<keyword evidence="2 6" id="KW-0812">Transmembrane</keyword>
<feature type="transmembrane region" description="Helical" evidence="6">
    <location>
        <begin position="127"/>
        <end position="151"/>
    </location>
</feature>
<feature type="transmembrane region" description="Helical" evidence="6">
    <location>
        <begin position="16"/>
        <end position="39"/>
    </location>
</feature>
<feature type="region of interest" description="Disordered" evidence="5">
    <location>
        <begin position="329"/>
        <end position="357"/>
    </location>
</feature>